<evidence type="ECO:0008006" key="4">
    <source>
        <dbReference type="Google" id="ProtNLM"/>
    </source>
</evidence>
<evidence type="ECO:0000313" key="2">
    <source>
        <dbReference type="EMBL" id="PON57382.1"/>
    </source>
</evidence>
<proteinExistence type="predicted"/>
<reference evidence="3" key="1">
    <citation type="submission" date="2016-06" db="EMBL/GenBank/DDBJ databases">
        <title>Parallel loss of symbiosis genes in relatives of nitrogen-fixing non-legume Parasponia.</title>
        <authorList>
            <person name="Van Velzen R."/>
            <person name="Holmer R."/>
            <person name="Bu F."/>
            <person name="Rutten L."/>
            <person name="Van Zeijl A."/>
            <person name="Liu W."/>
            <person name="Santuari L."/>
            <person name="Cao Q."/>
            <person name="Sharma T."/>
            <person name="Shen D."/>
            <person name="Roswanjaya Y."/>
            <person name="Wardhani T."/>
            <person name="Kalhor M.S."/>
            <person name="Jansen J."/>
            <person name="Van den Hoogen J."/>
            <person name="Gungor B."/>
            <person name="Hartog M."/>
            <person name="Hontelez J."/>
            <person name="Verver J."/>
            <person name="Yang W.-C."/>
            <person name="Schijlen E."/>
            <person name="Repin R."/>
            <person name="Schilthuizen M."/>
            <person name="Schranz E."/>
            <person name="Heidstra R."/>
            <person name="Miyata K."/>
            <person name="Fedorova E."/>
            <person name="Kohlen W."/>
            <person name="Bisseling T."/>
            <person name="Smit S."/>
            <person name="Geurts R."/>
        </authorList>
    </citation>
    <scope>NUCLEOTIDE SEQUENCE [LARGE SCALE GENOMIC DNA]</scope>
    <source>
        <strain evidence="3">cv. WU1-14</strain>
    </source>
</reference>
<feature type="chain" id="PRO_5015160536" description="Transmembrane protein" evidence="1">
    <location>
        <begin position="25"/>
        <end position="101"/>
    </location>
</feature>
<comment type="caution">
    <text evidence="2">The sequence shown here is derived from an EMBL/GenBank/DDBJ whole genome shotgun (WGS) entry which is preliminary data.</text>
</comment>
<feature type="signal peptide" evidence="1">
    <location>
        <begin position="1"/>
        <end position="24"/>
    </location>
</feature>
<name>A0A2P5C8K0_PARAD</name>
<organism evidence="2 3">
    <name type="scientific">Parasponia andersonii</name>
    <name type="common">Sponia andersonii</name>
    <dbReference type="NCBI Taxonomy" id="3476"/>
    <lineage>
        <taxon>Eukaryota</taxon>
        <taxon>Viridiplantae</taxon>
        <taxon>Streptophyta</taxon>
        <taxon>Embryophyta</taxon>
        <taxon>Tracheophyta</taxon>
        <taxon>Spermatophyta</taxon>
        <taxon>Magnoliopsida</taxon>
        <taxon>eudicotyledons</taxon>
        <taxon>Gunneridae</taxon>
        <taxon>Pentapetalae</taxon>
        <taxon>rosids</taxon>
        <taxon>fabids</taxon>
        <taxon>Rosales</taxon>
        <taxon>Cannabaceae</taxon>
        <taxon>Parasponia</taxon>
    </lineage>
</organism>
<gene>
    <name evidence="2" type="ORF">PanWU01x14_174990</name>
</gene>
<accession>A0A2P5C8K0</accession>
<dbReference type="OrthoDB" id="1915803at2759"/>
<protein>
    <recommendedName>
        <fullName evidence="4">Transmembrane protein</fullName>
    </recommendedName>
</protein>
<keyword evidence="3" id="KW-1185">Reference proteome</keyword>
<evidence type="ECO:0000256" key="1">
    <source>
        <dbReference type="SAM" id="SignalP"/>
    </source>
</evidence>
<dbReference type="EMBL" id="JXTB01000160">
    <property type="protein sequence ID" value="PON57382.1"/>
    <property type="molecule type" value="Genomic_DNA"/>
</dbReference>
<dbReference type="Proteomes" id="UP000237105">
    <property type="component" value="Unassembled WGS sequence"/>
</dbReference>
<evidence type="ECO:0000313" key="3">
    <source>
        <dbReference type="Proteomes" id="UP000237105"/>
    </source>
</evidence>
<dbReference type="AlphaFoldDB" id="A0A2P5C8K0"/>
<sequence>MTKLLCVVLLALLGISMVATQVLAKEAEYHLDSNARENAQGDAAKHNTTSHACFSAKNAATSAFVCLLATMATKLCALATTTGRPREEDPSALEPSCSCHY</sequence>
<keyword evidence="1" id="KW-0732">Signal</keyword>